<name>A0A0P7ZJ90_9GAMM</name>
<keyword evidence="1" id="KW-0812">Transmembrane</keyword>
<gene>
    <name evidence="2" type="ORF">HLUCCX14_06255</name>
</gene>
<evidence type="ECO:0000256" key="1">
    <source>
        <dbReference type="SAM" id="Phobius"/>
    </source>
</evidence>
<accession>A0A0P7ZJ90</accession>
<keyword evidence="1" id="KW-1133">Transmembrane helix</keyword>
<keyword evidence="1" id="KW-0472">Membrane</keyword>
<sequence>MKTTTRSVLIFPAWAVILVGSAAFLYTAYAGMLGS</sequence>
<proteinExistence type="predicted"/>
<dbReference type="Proteomes" id="UP000050416">
    <property type="component" value="Unassembled WGS sequence"/>
</dbReference>
<dbReference type="AlphaFoldDB" id="A0A0P7ZJ90"/>
<protein>
    <submittedName>
        <fullName evidence="2">Uncharacterized protein</fullName>
    </submittedName>
</protein>
<reference evidence="2 3" key="1">
    <citation type="submission" date="2015-09" db="EMBL/GenBank/DDBJ databases">
        <title>Identification and resolution of microdiversity through metagenomic sequencing of parallel consortia.</title>
        <authorList>
            <person name="Nelson W.C."/>
            <person name="Romine M.F."/>
            <person name="Lindemann S.R."/>
        </authorList>
    </citation>
    <scope>NUCLEOTIDE SEQUENCE [LARGE SCALE GENOMIC DNA]</scope>
    <source>
        <strain evidence="2">HL-55</strain>
    </source>
</reference>
<evidence type="ECO:0000313" key="3">
    <source>
        <dbReference type="Proteomes" id="UP000050416"/>
    </source>
</evidence>
<evidence type="ECO:0000313" key="2">
    <source>
        <dbReference type="EMBL" id="KPQ29438.1"/>
    </source>
</evidence>
<feature type="transmembrane region" description="Helical" evidence="1">
    <location>
        <begin position="7"/>
        <end position="29"/>
    </location>
</feature>
<organism evidence="2 3">
    <name type="scientific">Marinobacter excellens HL-55</name>
    <dbReference type="NCBI Taxonomy" id="1305731"/>
    <lineage>
        <taxon>Bacteria</taxon>
        <taxon>Pseudomonadati</taxon>
        <taxon>Pseudomonadota</taxon>
        <taxon>Gammaproteobacteria</taxon>
        <taxon>Pseudomonadales</taxon>
        <taxon>Marinobacteraceae</taxon>
        <taxon>Marinobacter</taxon>
    </lineage>
</organism>
<dbReference type="PATRIC" id="fig|1305731.5.peg.2758"/>
<dbReference type="EMBL" id="LJZQ01000006">
    <property type="protein sequence ID" value="KPQ29438.1"/>
    <property type="molecule type" value="Genomic_DNA"/>
</dbReference>
<comment type="caution">
    <text evidence="2">The sequence shown here is derived from an EMBL/GenBank/DDBJ whole genome shotgun (WGS) entry which is preliminary data.</text>
</comment>